<dbReference type="Proteomes" id="UP000239089">
    <property type="component" value="Unassembled WGS sequence"/>
</dbReference>
<comment type="similarity">
    <text evidence="1">Belongs to the AB hydrolase superfamily. AB hydrolase 2 family.</text>
</comment>
<organism evidence="4 5">
    <name type="scientific">Rhodoblastus sphagnicola</name>
    <dbReference type="NCBI Taxonomy" id="333368"/>
    <lineage>
        <taxon>Bacteria</taxon>
        <taxon>Pseudomonadati</taxon>
        <taxon>Pseudomonadota</taxon>
        <taxon>Alphaproteobacteria</taxon>
        <taxon>Hyphomicrobiales</taxon>
        <taxon>Rhodoblastaceae</taxon>
        <taxon>Rhodoblastus</taxon>
    </lineage>
</organism>
<dbReference type="SUPFAM" id="SSF53474">
    <property type="entry name" value="alpha/beta-Hydrolases"/>
    <property type="match status" value="1"/>
</dbReference>
<accession>A0A2S6N933</accession>
<dbReference type="PANTHER" id="PTHR10655">
    <property type="entry name" value="LYSOPHOSPHOLIPASE-RELATED"/>
    <property type="match status" value="1"/>
</dbReference>
<dbReference type="Pfam" id="PF02230">
    <property type="entry name" value="Abhydrolase_2"/>
    <property type="match status" value="1"/>
</dbReference>
<keyword evidence="5" id="KW-1185">Reference proteome</keyword>
<evidence type="ECO:0000256" key="1">
    <source>
        <dbReference type="ARBA" id="ARBA00006499"/>
    </source>
</evidence>
<proteinExistence type="inferred from homology"/>
<comment type="caution">
    <text evidence="4">The sequence shown here is derived from an EMBL/GenBank/DDBJ whole genome shotgun (WGS) entry which is preliminary data.</text>
</comment>
<dbReference type="AlphaFoldDB" id="A0A2S6N933"/>
<reference evidence="4 5" key="1">
    <citation type="journal article" date="2018" name="Arch. Microbiol.">
        <title>New insights into the metabolic potential of the phototrophic purple bacterium Rhodopila globiformis DSM 161(T) from its draft genome sequence and evidence for a vanadium-dependent nitrogenase.</title>
        <authorList>
            <person name="Imhoff J.F."/>
            <person name="Rahn T."/>
            <person name="Kunzel S."/>
            <person name="Neulinger S.C."/>
        </authorList>
    </citation>
    <scope>NUCLEOTIDE SEQUENCE [LARGE SCALE GENOMIC DNA]</scope>
    <source>
        <strain evidence="4 5">DSM 16996</strain>
    </source>
</reference>
<dbReference type="InterPro" id="IPR029058">
    <property type="entry name" value="AB_hydrolase_fold"/>
</dbReference>
<dbReference type="Gene3D" id="3.40.50.1820">
    <property type="entry name" value="alpha/beta hydrolase"/>
    <property type="match status" value="1"/>
</dbReference>
<sequence>MARPLIILLHGVHADGANLLPLKDFLLAELAGVDVVAPDAPFPTPLGFQWFSLDGVTPENRPGRIVAARAAFDALLKPLIAGRKTALFGFSQGGMMALDLLVTGRWPVAAVAGFSTRLASPPPFTPVRAPALLVHGDDDSVIPASEGVEAGAALRALGLSVETHVLPGVDHCITPEGMRLAAEFFRANLPAPLA</sequence>
<feature type="domain" description="Phospholipase/carboxylesterase/thioesterase" evidence="3">
    <location>
        <begin position="3"/>
        <end position="187"/>
    </location>
</feature>
<name>A0A2S6N933_9HYPH</name>
<dbReference type="GO" id="GO:0016787">
    <property type="term" value="F:hydrolase activity"/>
    <property type="evidence" value="ECO:0007669"/>
    <property type="project" value="UniProtKB-KW"/>
</dbReference>
<evidence type="ECO:0000313" key="5">
    <source>
        <dbReference type="Proteomes" id="UP000239089"/>
    </source>
</evidence>
<dbReference type="EMBL" id="NHSJ01000065">
    <property type="protein sequence ID" value="PPQ31120.1"/>
    <property type="molecule type" value="Genomic_DNA"/>
</dbReference>
<dbReference type="InterPro" id="IPR050565">
    <property type="entry name" value="LYPA1-2/EST-like"/>
</dbReference>
<evidence type="ECO:0000259" key="3">
    <source>
        <dbReference type="Pfam" id="PF02230"/>
    </source>
</evidence>
<evidence type="ECO:0000313" key="4">
    <source>
        <dbReference type="EMBL" id="PPQ31120.1"/>
    </source>
</evidence>
<dbReference type="InterPro" id="IPR003140">
    <property type="entry name" value="PLipase/COase/thioEstase"/>
</dbReference>
<dbReference type="OrthoDB" id="9801763at2"/>
<keyword evidence="2" id="KW-0378">Hydrolase</keyword>
<gene>
    <name evidence="4" type="ORF">CCR94_10410</name>
</gene>
<protein>
    <recommendedName>
        <fullName evidence="3">Phospholipase/carboxylesterase/thioesterase domain-containing protein</fullName>
    </recommendedName>
</protein>
<dbReference type="PANTHER" id="PTHR10655:SF17">
    <property type="entry name" value="LYSOPHOSPHOLIPASE-LIKE PROTEIN 1"/>
    <property type="match status" value="1"/>
</dbReference>
<dbReference type="RefSeq" id="WP_104507802.1">
    <property type="nucleotide sequence ID" value="NZ_JACIGC010000002.1"/>
</dbReference>
<evidence type="ECO:0000256" key="2">
    <source>
        <dbReference type="ARBA" id="ARBA00022801"/>
    </source>
</evidence>